<feature type="compositionally biased region" description="Polar residues" evidence="1">
    <location>
        <begin position="26"/>
        <end position="46"/>
    </location>
</feature>
<feature type="compositionally biased region" description="Low complexity" evidence="1">
    <location>
        <begin position="344"/>
        <end position="369"/>
    </location>
</feature>
<keyword evidence="3" id="KW-1185">Reference proteome</keyword>
<dbReference type="AlphaFoldDB" id="A0A8H6CMZ9"/>
<feature type="region of interest" description="Disordered" evidence="1">
    <location>
        <begin position="318"/>
        <end position="369"/>
    </location>
</feature>
<proteinExistence type="predicted"/>
<dbReference type="GeneID" id="59337653"/>
<feature type="compositionally biased region" description="Polar residues" evidence="1">
    <location>
        <begin position="331"/>
        <end position="342"/>
    </location>
</feature>
<organism evidence="2 3">
    <name type="scientific">Letharia lupina</name>
    <dbReference type="NCBI Taxonomy" id="560253"/>
    <lineage>
        <taxon>Eukaryota</taxon>
        <taxon>Fungi</taxon>
        <taxon>Dikarya</taxon>
        <taxon>Ascomycota</taxon>
        <taxon>Pezizomycotina</taxon>
        <taxon>Lecanoromycetes</taxon>
        <taxon>OSLEUM clade</taxon>
        <taxon>Lecanoromycetidae</taxon>
        <taxon>Lecanorales</taxon>
        <taxon>Lecanorineae</taxon>
        <taxon>Parmeliaceae</taxon>
        <taxon>Letharia</taxon>
    </lineage>
</organism>
<name>A0A8H6CMZ9_9LECA</name>
<evidence type="ECO:0000313" key="2">
    <source>
        <dbReference type="EMBL" id="KAF6226392.1"/>
    </source>
</evidence>
<feature type="compositionally biased region" description="Polar residues" evidence="1">
    <location>
        <begin position="129"/>
        <end position="142"/>
    </location>
</feature>
<protein>
    <submittedName>
        <fullName evidence="2">Uncharacterized protein</fullName>
    </submittedName>
</protein>
<dbReference type="Proteomes" id="UP000593566">
    <property type="component" value="Unassembled WGS sequence"/>
</dbReference>
<dbReference type="RefSeq" id="XP_037154945.1">
    <property type="nucleotide sequence ID" value="XM_037300119.1"/>
</dbReference>
<feature type="compositionally biased region" description="Low complexity" evidence="1">
    <location>
        <begin position="143"/>
        <end position="162"/>
    </location>
</feature>
<feature type="compositionally biased region" description="Low complexity" evidence="1">
    <location>
        <begin position="318"/>
        <end position="330"/>
    </location>
</feature>
<feature type="region of interest" description="Disordered" evidence="1">
    <location>
        <begin position="113"/>
        <end position="190"/>
    </location>
</feature>
<feature type="region of interest" description="Disordered" evidence="1">
    <location>
        <begin position="1"/>
        <end position="69"/>
    </location>
</feature>
<comment type="caution">
    <text evidence="2">The sequence shown here is derived from an EMBL/GenBank/DDBJ whole genome shotgun (WGS) entry which is preliminary data.</text>
</comment>
<gene>
    <name evidence="2" type="ORF">HO133_009258</name>
</gene>
<sequence>MPTWGGRFPHDQGKRQLGYQDPVVTPTVSSFKFSTTAMTESTTPKTHATKSKQPKPTHTHKASKHASTKTGSYTLIGSFGEAGTSVPPFLGTNPTNPLGSCYLGTAYGCTSGGTGRLSPTIKSPPPIYPNTTSTSISSANLRTTTQSSLSTPSSSTASSPKTELPHGPPPHGPPPHGPPGGPPASPASSLSALEAGAVASPTTSGAGIVTYQNLVGYPIESGAVPPSSTVFAGGPPPGPPPGPPAGPPFCPPPVTITSTSTATVTVTEPAPTAPLTTPSTIQLSTAPFGLGNGTAFHGPTGGTGTGMHMVTIRTTISAKSSAKSSGNISSQPSTLTSATTSGIAAGKASDKSSTSATRSATAVALSAYT</sequence>
<reference evidence="2 3" key="1">
    <citation type="journal article" date="2020" name="Genomics">
        <title>Complete, high-quality genomes from long-read metagenomic sequencing of two wolf lichen thalli reveals enigmatic genome architecture.</title>
        <authorList>
            <person name="McKenzie S.K."/>
            <person name="Walston R.F."/>
            <person name="Allen J.L."/>
        </authorList>
    </citation>
    <scope>NUCLEOTIDE SEQUENCE [LARGE SCALE GENOMIC DNA]</scope>
    <source>
        <strain evidence="2">WasteWater1</strain>
    </source>
</reference>
<evidence type="ECO:0000313" key="3">
    <source>
        <dbReference type="Proteomes" id="UP000593566"/>
    </source>
</evidence>
<accession>A0A8H6CMZ9</accession>
<dbReference type="EMBL" id="JACCJB010000006">
    <property type="protein sequence ID" value="KAF6226392.1"/>
    <property type="molecule type" value="Genomic_DNA"/>
</dbReference>
<evidence type="ECO:0000256" key="1">
    <source>
        <dbReference type="SAM" id="MobiDB-lite"/>
    </source>
</evidence>
<feature type="compositionally biased region" description="Pro residues" evidence="1">
    <location>
        <begin position="166"/>
        <end position="185"/>
    </location>
</feature>
<feature type="compositionally biased region" description="Basic residues" evidence="1">
    <location>
        <begin position="47"/>
        <end position="67"/>
    </location>
</feature>